<name>A0AAV7SH89_PLEWA</name>
<comment type="caution">
    <text evidence="2">The sequence shown here is derived from an EMBL/GenBank/DDBJ whole genome shotgun (WGS) entry which is preliminary data.</text>
</comment>
<dbReference type="Gene3D" id="3.30.70.1820">
    <property type="entry name" value="L1 transposable element, RRM domain"/>
    <property type="match status" value="1"/>
</dbReference>
<feature type="compositionally biased region" description="Low complexity" evidence="1">
    <location>
        <begin position="70"/>
        <end position="92"/>
    </location>
</feature>
<evidence type="ECO:0000256" key="1">
    <source>
        <dbReference type="SAM" id="MobiDB-lite"/>
    </source>
</evidence>
<reference evidence="2" key="1">
    <citation type="journal article" date="2022" name="bioRxiv">
        <title>Sequencing and chromosome-scale assembly of the giantPleurodeles waltlgenome.</title>
        <authorList>
            <person name="Brown T."/>
            <person name="Elewa A."/>
            <person name="Iarovenko S."/>
            <person name="Subramanian E."/>
            <person name="Araus A.J."/>
            <person name="Petzold A."/>
            <person name="Susuki M."/>
            <person name="Suzuki K.-i.T."/>
            <person name="Hayashi T."/>
            <person name="Toyoda A."/>
            <person name="Oliveira C."/>
            <person name="Osipova E."/>
            <person name="Leigh N.D."/>
            <person name="Simon A."/>
            <person name="Yun M.H."/>
        </authorList>
    </citation>
    <scope>NUCLEOTIDE SEQUENCE</scope>
    <source>
        <strain evidence="2">20211129_DDA</strain>
        <tissue evidence="2">Liver</tissue>
    </source>
</reference>
<evidence type="ECO:0000313" key="2">
    <source>
        <dbReference type="EMBL" id="KAJ1163443.1"/>
    </source>
</evidence>
<dbReference type="EMBL" id="JANPWB010000008">
    <property type="protein sequence ID" value="KAJ1163443.1"/>
    <property type="molecule type" value="Genomic_DNA"/>
</dbReference>
<proteinExistence type="predicted"/>
<feature type="region of interest" description="Disordered" evidence="1">
    <location>
        <begin position="34"/>
        <end position="113"/>
    </location>
</feature>
<dbReference type="PANTHER" id="PTHR11505">
    <property type="entry name" value="L1 TRANSPOSABLE ELEMENT-RELATED"/>
    <property type="match status" value="1"/>
</dbReference>
<keyword evidence="3" id="KW-1185">Reference proteome</keyword>
<feature type="compositionally biased region" description="Basic residues" evidence="1">
    <location>
        <begin position="94"/>
        <end position="104"/>
    </location>
</feature>
<sequence length="312" mass="34921">MGKCVWELSGFFCLRPVFFPLEVAEGPPRSHTLLPGSLDLPAKRSTENLGSSASGIRMAEDSDFTNSDQGSSKTGASISSESASFLSLAESTVRQRRRKSKGRAPIREGVESSIQTQTRKALKWYYSRTNLVSTAAVHTLEAQANVEKGGDTLVCSSVPSTGARHTDSEMLQSIYDSIKELQNETRAESRRARMATKHLQGTVRKVVKSCAEIDGKLSTMEERTMAVEANIDALRAQTATHEGQLTDIMWKLEDQENRQRRSNLCFLGIKEGEEGNNIRAYMIKMLQDAFPELTNWDWESEFQRVHRYPVIH</sequence>
<dbReference type="Proteomes" id="UP001066276">
    <property type="component" value="Chromosome 4_2"/>
</dbReference>
<gene>
    <name evidence="2" type="ORF">NDU88_003901</name>
</gene>
<dbReference type="InterPro" id="IPR004244">
    <property type="entry name" value="Transposase_22"/>
</dbReference>
<evidence type="ECO:0000313" key="3">
    <source>
        <dbReference type="Proteomes" id="UP001066276"/>
    </source>
</evidence>
<accession>A0AAV7SH89</accession>
<dbReference type="AlphaFoldDB" id="A0AAV7SH89"/>
<organism evidence="2 3">
    <name type="scientific">Pleurodeles waltl</name>
    <name type="common">Iberian ribbed newt</name>
    <dbReference type="NCBI Taxonomy" id="8319"/>
    <lineage>
        <taxon>Eukaryota</taxon>
        <taxon>Metazoa</taxon>
        <taxon>Chordata</taxon>
        <taxon>Craniata</taxon>
        <taxon>Vertebrata</taxon>
        <taxon>Euteleostomi</taxon>
        <taxon>Amphibia</taxon>
        <taxon>Batrachia</taxon>
        <taxon>Caudata</taxon>
        <taxon>Salamandroidea</taxon>
        <taxon>Salamandridae</taxon>
        <taxon>Pleurodelinae</taxon>
        <taxon>Pleurodeles</taxon>
    </lineage>
</organism>
<protein>
    <submittedName>
        <fullName evidence="2">Uncharacterized protein</fullName>
    </submittedName>
</protein>